<reference evidence="8" key="1">
    <citation type="submission" date="2022-01" db="EMBL/GenBank/DDBJ databases">
        <title>Genome sequence and assembly of Parabukholderia sp. RG36.</title>
        <authorList>
            <person name="Chhetri G."/>
        </authorList>
    </citation>
    <scope>NUCLEOTIDE SEQUENCE</scope>
    <source>
        <strain evidence="8">RG36</strain>
    </source>
</reference>
<evidence type="ECO:0000256" key="2">
    <source>
        <dbReference type="ARBA" id="ARBA00009477"/>
    </source>
</evidence>
<dbReference type="InterPro" id="IPR058627">
    <property type="entry name" value="MdtA-like_C"/>
</dbReference>
<dbReference type="SUPFAM" id="SSF111369">
    <property type="entry name" value="HlyD-like secretion proteins"/>
    <property type="match status" value="1"/>
</dbReference>
<dbReference type="AlphaFoldDB" id="A0A9X1UEI7"/>
<organism evidence="8 9">
    <name type="scientific">Paraburkholderia tagetis</name>
    <dbReference type="NCBI Taxonomy" id="2913261"/>
    <lineage>
        <taxon>Bacteria</taxon>
        <taxon>Pseudomonadati</taxon>
        <taxon>Pseudomonadota</taxon>
        <taxon>Betaproteobacteria</taxon>
        <taxon>Burkholderiales</taxon>
        <taxon>Burkholderiaceae</taxon>
        <taxon>Paraburkholderia</taxon>
    </lineage>
</organism>
<comment type="similarity">
    <text evidence="2">Belongs to the membrane fusion protein (MFP) (TC 8.A.1) family.</text>
</comment>
<feature type="coiled-coil region" evidence="4">
    <location>
        <begin position="146"/>
        <end position="211"/>
    </location>
</feature>
<evidence type="ECO:0000313" key="9">
    <source>
        <dbReference type="Proteomes" id="UP001139308"/>
    </source>
</evidence>
<dbReference type="PANTHER" id="PTHR30469">
    <property type="entry name" value="MULTIDRUG RESISTANCE PROTEIN MDTA"/>
    <property type="match status" value="1"/>
</dbReference>
<dbReference type="InterPro" id="IPR006143">
    <property type="entry name" value="RND_pump_MFP"/>
</dbReference>
<dbReference type="Pfam" id="PF25967">
    <property type="entry name" value="RND-MFP_C"/>
    <property type="match status" value="1"/>
</dbReference>
<keyword evidence="3" id="KW-0813">Transport</keyword>
<gene>
    <name evidence="8" type="ORF">L5014_09845</name>
</gene>
<dbReference type="Pfam" id="PF25954">
    <property type="entry name" value="Beta-barrel_RND_2"/>
    <property type="match status" value="1"/>
</dbReference>
<dbReference type="Proteomes" id="UP001139308">
    <property type="component" value="Unassembled WGS sequence"/>
</dbReference>
<dbReference type="GO" id="GO:1990281">
    <property type="term" value="C:efflux pump complex"/>
    <property type="evidence" value="ECO:0007669"/>
    <property type="project" value="TreeGrafter"/>
</dbReference>
<keyword evidence="9" id="KW-1185">Reference proteome</keyword>
<evidence type="ECO:0000256" key="1">
    <source>
        <dbReference type="ARBA" id="ARBA00004196"/>
    </source>
</evidence>
<dbReference type="EMBL" id="JAKLJA010000005">
    <property type="protein sequence ID" value="MCG5073659.1"/>
    <property type="molecule type" value="Genomic_DNA"/>
</dbReference>
<dbReference type="PANTHER" id="PTHR30469:SF38">
    <property type="entry name" value="HLYD FAMILY SECRETION PROTEIN"/>
    <property type="match status" value="1"/>
</dbReference>
<sequence length="431" mass="45665">MNRRGRGASSRMRSQSSGFVESIPFIRRAPKALRRGLAHLVSPVALLASLASFAPLIALCALAGLAACGKTPETAPSPRPVVSMTVHPDGNVPSASWPGTVQARYTTPLSFRVNGKIVERSARLGDTVKPGQVLARLDPADYDKNAASAQAQYDAAQHRFAFAKQQFDRDTAQAQADLIARAQLEQTQDAYASAVAQRDQAKQQLALAQDQRRYTQLVADHAGVITAENADTGQNVQAGQPVYQLAWAGDVDVASDLPENAIGALHIGDTAQVTLPALPGRHYTARVRELAAAADPQSRTWRVKLTLEQPDADARLGMTANVALMANAASASSATNGTNATNAAQADGGTFTIPATALFHDGNAPALWIVQGADNVLQLRRVSVSRYDARTITVTQGLKDGERVVLQGVHTVTAGEKVRPVAPLHPEDFAS</sequence>
<feature type="domain" description="Multidrug resistance protein MdtA-like C-terminal permuted SH3" evidence="7">
    <location>
        <begin position="352"/>
        <end position="409"/>
    </location>
</feature>
<dbReference type="Gene3D" id="2.40.30.170">
    <property type="match status" value="1"/>
</dbReference>
<dbReference type="InterPro" id="IPR058792">
    <property type="entry name" value="Beta-barrel_RND_2"/>
</dbReference>
<comment type="caution">
    <text evidence="8">The sequence shown here is derived from an EMBL/GenBank/DDBJ whole genome shotgun (WGS) entry which is preliminary data.</text>
</comment>
<evidence type="ECO:0000259" key="7">
    <source>
        <dbReference type="Pfam" id="PF25967"/>
    </source>
</evidence>
<evidence type="ECO:0000256" key="4">
    <source>
        <dbReference type="SAM" id="Coils"/>
    </source>
</evidence>
<evidence type="ECO:0000259" key="6">
    <source>
        <dbReference type="Pfam" id="PF25954"/>
    </source>
</evidence>
<dbReference type="NCBIfam" id="TIGR01730">
    <property type="entry name" value="RND_mfp"/>
    <property type="match status" value="1"/>
</dbReference>
<dbReference type="GO" id="GO:0015562">
    <property type="term" value="F:efflux transmembrane transporter activity"/>
    <property type="evidence" value="ECO:0007669"/>
    <property type="project" value="TreeGrafter"/>
</dbReference>
<dbReference type="InterPro" id="IPR058625">
    <property type="entry name" value="MdtA-like_BSH"/>
</dbReference>
<dbReference type="Pfam" id="PF25917">
    <property type="entry name" value="BSH_RND"/>
    <property type="match status" value="1"/>
</dbReference>
<comment type="subcellular location">
    <subcellularLocation>
        <location evidence="1">Cell envelope</location>
    </subcellularLocation>
</comment>
<protein>
    <submittedName>
        <fullName evidence="8">Efflux RND transporter periplasmic adaptor subunit</fullName>
    </submittedName>
</protein>
<keyword evidence="4" id="KW-0175">Coiled coil</keyword>
<feature type="domain" description="CusB-like beta-barrel" evidence="6">
    <location>
        <begin position="254"/>
        <end position="326"/>
    </location>
</feature>
<proteinExistence type="inferred from homology"/>
<accession>A0A9X1UEI7</accession>
<dbReference type="Gene3D" id="2.40.420.20">
    <property type="match status" value="1"/>
</dbReference>
<dbReference type="Gene3D" id="2.40.50.100">
    <property type="match status" value="1"/>
</dbReference>
<feature type="domain" description="Multidrug resistance protein MdtA-like barrel-sandwich hybrid" evidence="5">
    <location>
        <begin position="112"/>
        <end position="241"/>
    </location>
</feature>
<evidence type="ECO:0000256" key="3">
    <source>
        <dbReference type="ARBA" id="ARBA00022448"/>
    </source>
</evidence>
<evidence type="ECO:0000313" key="8">
    <source>
        <dbReference type="EMBL" id="MCG5073659.1"/>
    </source>
</evidence>
<name>A0A9X1UEI7_9BURK</name>
<evidence type="ECO:0000259" key="5">
    <source>
        <dbReference type="Pfam" id="PF25917"/>
    </source>
</evidence>